<dbReference type="Proteomes" id="UP000754750">
    <property type="component" value="Unassembled WGS sequence"/>
</dbReference>
<dbReference type="Pfam" id="PF00144">
    <property type="entry name" value="Beta-lactamase"/>
    <property type="match status" value="1"/>
</dbReference>
<feature type="domain" description="Beta-lactamase-related" evidence="2">
    <location>
        <begin position="9"/>
        <end position="329"/>
    </location>
</feature>
<dbReference type="InterPro" id="IPR001466">
    <property type="entry name" value="Beta-lactam-related"/>
</dbReference>
<sequence>MNALDYGKKIIDSHVRDKEIPGACFALVTREGTRFGCAGYKSLVPRLEKVSNDTLYDLASVTKAVSTTTVVLKLIEEGCFTLDTPLSDLLPDFPHKKVTIKQILTHTSGICHDDKAYKAFYGKSDIWNFFKNKPLEFEPGTDLSYSDFGYIALGFAAEKFVGSLETFSEKTIFQPLKMNETVYRPAAKGLGHRCAPTEQTADRGIICGEVHDGKAWRLSGVSGNAGLFSTTADLSRFVLMLLNGGEWDGARILSESTVNLLKRCYTQGYSARRTLGWICNDPAAKFGDYYSDVCLFHTGFAGTSVYVDFVRRCGILLLTNRIHPSRDNVKIQEIRNQFHNVVLLHFDEEERLKQKGE</sequence>
<dbReference type="EMBL" id="SVNY01000005">
    <property type="protein sequence ID" value="MBE6834065.1"/>
    <property type="molecule type" value="Genomic_DNA"/>
</dbReference>
<accession>A0A928KT47</accession>
<proteinExistence type="predicted"/>
<dbReference type="RefSeq" id="WP_326840668.1">
    <property type="nucleotide sequence ID" value="NZ_SVNY01000005.1"/>
</dbReference>
<dbReference type="InterPro" id="IPR012338">
    <property type="entry name" value="Beta-lactam/transpept-like"/>
</dbReference>
<protein>
    <submittedName>
        <fullName evidence="3">Serine hydrolase</fullName>
    </submittedName>
</protein>
<evidence type="ECO:0000259" key="2">
    <source>
        <dbReference type="Pfam" id="PF00144"/>
    </source>
</evidence>
<evidence type="ECO:0000256" key="1">
    <source>
        <dbReference type="ARBA" id="ARBA00022801"/>
    </source>
</evidence>
<gene>
    <name evidence="3" type="ORF">E7512_10915</name>
</gene>
<organism evidence="3 4">
    <name type="scientific">Faecalispora sporosphaeroides</name>
    <dbReference type="NCBI Taxonomy" id="1549"/>
    <lineage>
        <taxon>Bacteria</taxon>
        <taxon>Bacillati</taxon>
        <taxon>Bacillota</taxon>
        <taxon>Clostridia</taxon>
        <taxon>Eubacteriales</taxon>
        <taxon>Oscillospiraceae</taxon>
        <taxon>Faecalispora</taxon>
    </lineage>
</organism>
<reference evidence="3" key="1">
    <citation type="submission" date="2019-04" db="EMBL/GenBank/DDBJ databases">
        <title>Evolution of Biomass-Degrading Anaerobic Consortia Revealed by Metagenomics.</title>
        <authorList>
            <person name="Peng X."/>
        </authorList>
    </citation>
    <scope>NUCLEOTIDE SEQUENCE</scope>
    <source>
        <strain evidence="3">SIG551</strain>
    </source>
</reference>
<dbReference type="PANTHER" id="PTHR43283:SF11">
    <property type="entry name" value="BETA-LACTAMASE-RELATED DOMAIN-CONTAINING PROTEIN"/>
    <property type="match status" value="1"/>
</dbReference>
<keyword evidence="1 3" id="KW-0378">Hydrolase</keyword>
<dbReference type="SUPFAM" id="SSF56601">
    <property type="entry name" value="beta-lactamase/transpeptidase-like"/>
    <property type="match status" value="1"/>
</dbReference>
<dbReference type="InterPro" id="IPR050789">
    <property type="entry name" value="Diverse_Enzym_Activities"/>
</dbReference>
<dbReference type="GO" id="GO:0016787">
    <property type="term" value="F:hydrolase activity"/>
    <property type="evidence" value="ECO:0007669"/>
    <property type="project" value="UniProtKB-KW"/>
</dbReference>
<evidence type="ECO:0000313" key="4">
    <source>
        <dbReference type="Proteomes" id="UP000754750"/>
    </source>
</evidence>
<dbReference type="PANTHER" id="PTHR43283">
    <property type="entry name" value="BETA-LACTAMASE-RELATED"/>
    <property type="match status" value="1"/>
</dbReference>
<comment type="caution">
    <text evidence="3">The sequence shown here is derived from an EMBL/GenBank/DDBJ whole genome shotgun (WGS) entry which is preliminary data.</text>
</comment>
<dbReference type="AlphaFoldDB" id="A0A928KT47"/>
<name>A0A928KT47_9FIRM</name>
<evidence type="ECO:0000313" key="3">
    <source>
        <dbReference type="EMBL" id="MBE6834065.1"/>
    </source>
</evidence>
<dbReference type="Gene3D" id="3.40.710.10">
    <property type="entry name" value="DD-peptidase/beta-lactamase superfamily"/>
    <property type="match status" value="1"/>
</dbReference>